<evidence type="ECO:0000313" key="2">
    <source>
        <dbReference type="Proteomes" id="UP000070467"/>
    </source>
</evidence>
<evidence type="ECO:0000313" key="1">
    <source>
        <dbReference type="EMBL" id="KXB58104.1"/>
    </source>
</evidence>
<dbReference type="EMBL" id="LSDB01000021">
    <property type="protein sequence ID" value="KXB58104.1"/>
    <property type="molecule type" value="Genomic_DNA"/>
</dbReference>
<organism evidence="1 2">
    <name type="scientific">Gemelliphila asaccharolytica</name>
    <dbReference type="NCBI Taxonomy" id="502393"/>
    <lineage>
        <taxon>Bacteria</taxon>
        <taxon>Bacillati</taxon>
        <taxon>Bacillota</taxon>
        <taxon>Bacilli</taxon>
        <taxon>Bacillales</taxon>
        <taxon>Gemellaceae</taxon>
        <taxon>Gemelliphila</taxon>
    </lineage>
</organism>
<sequence length="93" mass="10895">MSKEALEGYLLTLEDEKMTIPKASNFHDLLNNLKDHEQLQLIQVDTDFLRRVEENKSVNKMVTLPKWLVELGKERKLNFSQVLQTALKKELNL</sequence>
<protein>
    <submittedName>
        <fullName evidence="1">Toxin-antitoxin system, antitoxin component, HicB family</fullName>
    </submittedName>
</protein>
<name>A0ABR5TLZ5_9BACL</name>
<comment type="caution">
    <text evidence="1">The sequence shown here is derived from an EMBL/GenBank/DDBJ whole genome shotgun (WGS) entry which is preliminary data.</text>
</comment>
<gene>
    <name evidence="1" type="ORF">HMPREF1871_00614</name>
</gene>
<dbReference type="Proteomes" id="UP000070467">
    <property type="component" value="Unassembled WGS sequence"/>
</dbReference>
<reference evidence="1 2" key="1">
    <citation type="submission" date="2016-01" db="EMBL/GenBank/DDBJ databases">
        <authorList>
            <person name="Mitreva M."/>
            <person name="Pepin K.H."/>
            <person name="Mihindukulasuriya K.A."/>
            <person name="Fulton R."/>
            <person name="Fronick C."/>
            <person name="O'Laughlin M."/>
            <person name="Miner T."/>
            <person name="Herter B."/>
            <person name="Rosa B.A."/>
            <person name="Cordes M."/>
            <person name="Tomlinson C."/>
            <person name="Wollam A."/>
            <person name="Palsikar V.B."/>
            <person name="Mardis E.R."/>
            <person name="Wilson R.K."/>
        </authorList>
    </citation>
    <scope>NUCLEOTIDE SEQUENCE [LARGE SCALE GENOMIC DNA]</scope>
    <source>
        <strain evidence="1 2">KA00071</strain>
    </source>
</reference>
<proteinExistence type="predicted"/>
<keyword evidence="2" id="KW-1185">Reference proteome</keyword>
<accession>A0ABR5TLZ5</accession>